<evidence type="ECO:0000313" key="3">
    <source>
        <dbReference type="Proteomes" id="UP000245996"/>
    </source>
</evidence>
<comment type="caution">
    <text evidence="2">The sequence shown here is derived from an EMBL/GenBank/DDBJ whole genome shotgun (WGS) entry which is preliminary data.</text>
</comment>
<evidence type="ECO:0000259" key="1">
    <source>
        <dbReference type="Pfam" id="PF13847"/>
    </source>
</evidence>
<name>A0ABD6XQ05_ENTAG</name>
<sequence length="330" mass="37649">MLASHIFNGYIGSHLCYHLSREGILDLFKDKDTLNKSEINDANFSGTRLENVRLIIDYAVKFGMFHEDDEQYRLTELGSDIEKNIGFFTWAVGGYGNFLRNFTDISKEKEMTMSSMIDGANVALGSRQANKQFMWDIIIEELSSLQTRSFADLGCGAAGALIDICRKFDGVTGTGIDISTKAIDSARINIEKNNLKGRIEVVNQNVLDAIDSPYLIDKFSRVDTVLSFMMMHDLFNIKDPVEILKKLQSTFPNAKTFIIADTFLSEEKSLKIDTPIFTYGFEYVHHFMKIKIFHKEQYLRFFSAAGFSVERVTYLNVPNTYLFVLHRDFA</sequence>
<dbReference type="RefSeq" id="WP_109652718.1">
    <property type="nucleotide sequence ID" value="NZ_CP134724.1"/>
</dbReference>
<feature type="domain" description="Methyltransferase" evidence="1">
    <location>
        <begin position="152"/>
        <end position="263"/>
    </location>
</feature>
<gene>
    <name evidence="2" type="ORF">C7430_105186</name>
</gene>
<dbReference type="AlphaFoldDB" id="A0ABD6XQ05"/>
<dbReference type="InterPro" id="IPR029063">
    <property type="entry name" value="SAM-dependent_MTases_sf"/>
</dbReference>
<organism evidence="2 3">
    <name type="scientific">Enterobacter agglomerans</name>
    <name type="common">Erwinia herbicola</name>
    <name type="synonym">Pantoea agglomerans</name>
    <dbReference type="NCBI Taxonomy" id="549"/>
    <lineage>
        <taxon>Bacteria</taxon>
        <taxon>Pseudomonadati</taxon>
        <taxon>Pseudomonadota</taxon>
        <taxon>Gammaproteobacteria</taxon>
        <taxon>Enterobacterales</taxon>
        <taxon>Erwiniaceae</taxon>
        <taxon>Pantoea</taxon>
        <taxon>Pantoea agglomerans group</taxon>
    </lineage>
</organism>
<dbReference type="GO" id="GO:0032259">
    <property type="term" value="P:methylation"/>
    <property type="evidence" value="ECO:0007669"/>
    <property type="project" value="UniProtKB-KW"/>
</dbReference>
<keyword evidence="2" id="KW-0808">Transferase</keyword>
<dbReference type="Gene3D" id="3.40.50.150">
    <property type="entry name" value="Vaccinia Virus protein VP39"/>
    <property type="match status" value="1"/>
</dbReference>
<accession>A0ABD6XQ05</accession>
<dbReference type="GO" id="GO:0008168">
    <property type="term" value="F:methyltransferase activity"/>
    <property type="evidence" value="ECO:0007669"/>
    <property type="project" value="UniProtKB-KW"/>
</dbReference>
<dbReference type="Pfam" id="PF13847">
    <property type="entry name" value="Methyltransf_31"/>
    <property type="match status" value="1"/>
</dbReference>
<keyword evidence="2" id="KW-0489">Methyltransferase</keyword>
<evidence type="ECO:0000313" key="2">
    <source>
        <dbReference type="EMBL" id="PWJ80401.1"/>
    </source>
</evidence>
<dbReference type="InterPro" id="IPR025714">
    <property type="entry name" value="Methyltranfer_dom"/>
</dbReference>
<dbReference type="SUPFAM" id="SSF53335">
    <property type="entry name" value="S-adenosyl-L-methionine-dependent methyltransferases"/>
    <property type="match status" value="1"/>
</dbReference>
<proteinExistence type="predicted"/>
<protein>
    <submittedName>
        <fullName evidence="2">Methyltransferase family protein</fullName>
    </submittedName>
</protein>
<dbReference type="CDD" id="cd02440">
    <property type="entry name" value="AdoMet_MTases"/>
    <property type="match status" value="1"/>
</dbReference>
<reference evidence="2 3" key="1">
    <citation type="submission" date="2018-05" db="EMBL/GenBank/DDBJ databases">
        <title>Genomic Encyclopedia of Type Strains, Phase IV (KMG-V): Genome sequencing to study the core and pangenomes of soil and plant-associated prokaryotes.</title>
        <authorList>
            <person name="Whitman W."/>
        </authorList>
    </citation>
    <scope>NUCLEOTIDE SEQUENCE [LARGE SCALE GENOMIC DNA]</scope>
    <source>
        <strain evidence="2 3">PNG 92-11</strain>
    </source>
</reference>
<dbReference type="Proteomes" id="UP000245996">
    <property type="component" value="Unassembled WGS sequence"/>
</dbReference>
<dbReference type="EMBL" id="QGHE01000005">
    <property type="protein sequence ID" value="PWJ80401.1"/>
    <property type="molecule type" value="Genomic_DNA"/>
</dbReference>